<dbReference type="InterPro" id="IPR045865">
    <property type="entry name" value="ACT-like_dom_sf"/>
</dbReference>
<dbReference type="Gene3D" id="3.40.50.300">
    <property type="entry name" value="P-loop containing nucleotide triphosphate hydrolases"/>
    <property type="match status" value="1"/>
</dbReference>
<evidence type="ECO:0000256" key="3">
    <source>
        <dbReference type="ARBA" id="ARBA00022491"/>
    </source>
</evidence>
<dbReference type="InterPro" id="IPR002078">
    <property type="entry name" value="Sigma_54_int"/>
</dbReference>
<evidence type="ECO:0000259" key="12">
    <source>
        <dbReference type="PROSITE" id="PS51671"/>
    </source>
</evidence>
<comment type="subcellular location">
    <subcellularLocation>
        <location evidence="1">Cytoplasm</location>
    </subcellularLocation>
</comment>
<dbReference type="InterPro" id="IPR002912">
    <property type="entry name" value="ACT_dom"/>
</dbReference>
<dbReference type="PROSITE" id="PS51671">
    <property type="entry name" value="ACT"/>
    <property type="match status" value="1"/>
</dbReference>
<reference evidence="14" key="1">
    <citation type="journal article" date="2019" name="Int. J. Syst. Evol. Microbiol.">
        <title>The Global Catalogue of Microorganisms (GCM) 10K type strain sequencing project: providing services to taxonomists for standard genome sequencing and annotation.</title>
        <authorList>
            <consortium name="The Broad Institute Genomics Platform"/>
            <consortium name="The Broad Institute Genome Sequencing Center for Infectious Disease"/>
            <person name="Wu L."/>
            <person name="Ma J."/>
        </authorList>
    </citation>
    <scope>NUCLEOTIDE SEQUENCE [LARGE SCALE GENOMIC DNA]</scope>
    <source>
        <strain evidence="14">KCTC 12848</strain>
    </source>
</reference>
<keyword evidence="5" id="KW-0067">ATP-binding</keyword>
<keyword evidence="9" id="KW-0804">Transcription</keyword>
<feature type="domain" description="Sigma-54 factor interaction" evidence="10">
    <location>
        <begin position="309"/>
        <end position="388"/>
    </location>
</feature>
<keyword evidence="14" id="KW-1185">Reference proteome</keyword>
<dbReference type="SUPFAM" id="SSF52540">
    <property type="entry name" value="P-loop containing nucleoside triphosphate hydrolases"/>
    <property type="match status" value="1"/>
</dbReference>
<dbReference type="PROSITE" id="PS50112">
    <property type="entry name" value="PAS"/>
    <property type="match status" value="1"/>
</dbReference>
<dbReference type="InterPro" id="IPR035965">
    <property type="entry name" value="PAS-like_dom_sf"/>
</dbReference>
<keyword evidence="2" id="KW-0963">Cytoplasm</keyword>
<dbReference type="Pfam" id="PF18024">
    <property type="entry name" value="HTH_50"/>
    <property type="match status" value="1"/>
</dbReference>
<evidence type="ECO:0000256" key="4">
    <source>
        <dbReference type="ARBA" id="ARBA00022741"/>
    </source>
</evidence>
<dbReference type="SUPFAM" id="SSF46689">
    <property type="entry name" value="Homeodomain-like"/>
    <property type="match status" value="1"/>
</dbReference>
<dbReference type="Gene3D" id="3.30.70.260">
    <property type="match status" value="1"/>
</dbReference>
<evidence type="ECO:0000256" key="5">
    <source>
        <dbReference type="ARBA" id="ARBA00022840"/>
    </source>
</evidence>
<dbReference type="SUPFAM" id="SSF55785">
    <property type="entry name" value="PYP-like sensor domain (PAS domain)"/>
    <property type="match status" value="1"/>
</dbReference>
<comment type="caution">
    <text evidence="13">The sequence shown here is derived from an EMBL/GenBank/DDBJ whole genome shotgun (WGS) entry which is preliminary data.</text>
</comment>
<evidence type="ECO:0000256" key="6">
    <source>
        <dbReference type="ARBA" id="ARBA00023015"/>
    </source>
</evidence>
<dbReference type="GO" id="GO:0003677">
    <property type="term" value="F:DNA binding"/>
    <property type="evidence" value="ECO:0007669"/>
    <property type="project" value="UniProtKB-KW"/>
</dbReference>
<dbReference type="SUPFAM" id="SSF55021">
    <property type="entry name" value="ACT-like"/>
    <property type="match status" value="1"/>
</dbReference>
<keyword evidence="4" id="KW-0547">Nucleotide-binding</keyword>
<dbReference type="PROSITE" id="PS50045">
    <property type="entry name" value="SIGMA54_INTERACT_4"/>
    <property type="match status" value="1"/>
</dbReference>
<keyword evidence="7 13" id="KW-0238">DNA-binding</keyword>
<dbReference type="Pfam" id="PF01842">
    <property type="entry name" value="ACT"/>
    <property type="match status" value="1"/>
</dbReference>
<dbReference type="PANTHER" id="PTHR32071:SF3">
    <property type="entry name" value="HTH-TYPE TRANSCRIPTIONAL REGULATORY PROTEIN TYRR"/>
    <property type="match status" value="1"/>
</dbReference>
<proteinExistence type="predicted"/>
<evidence type="ECO:0000259" key="10">
    <source>
        <dbReference type="PROSITE" id="PS50045"/>
    </source>
</evidence>
<keyword evidence="8" id="KW-0010">Activator</keyword>
<feature type="domain" description="PAS" evidence="11">
    <location>
        <begin position="80"/>
        <end position="124"/>
    </location>
</feature>
<evidence type="ECO:0000256" key="9">
    <source>
        <dbReference type="ARBA" id="ARBA00023163"/>
    </source>
</evidence>
<organism evidence="13 14">
    <name type="scientific">Microbulbifer halophilus</name>
    <dbReference type="NCBI Taxonomy" id="453963"/>
    <lineage>
        <taxon>Bacteria</taxon>
        <taxon>Pseudomonadati</taxon>
        <taxon>Pseudomonadota</taxon>
        <taxon>Gammaproteobacteria</taxon>
        <taxon>Cellvibrionales</taxon>
        <taxon>Microbulbiferaceae</taxon>
        <taxon>Microbulbifer</taxon>
    </lineage>
</organism>
<evidence type="ECO:0000256" key="1">
    <source>
        <dbReference type="ARBA" id="ARBA00004496"/>
    </source>
</evidence>
<evidence type="ECO:0000259" key="11">
    <source>
        <dbReference type="PROSITE" id="PS50112"/>
    </source>
</evidence>
<dbReference type="Pfam" id="PF08448">
    <property type="entry name" value="PAS_4"/>
    <property type="match status" value="1"/>
</dbReference>
<dbReference type="Gene3D" id="1.10.10.60">
    <property type="entry name" value="Homeodomain-like"/>
    <property type="match status" value="1"/>
</dbReference>
<evidence type="ECO:0000256" key="8">
    <source>
        <dbReference type="ARBA" id="ARBA00023159"/>
    </source>
</evidence>
<accession>A0ABW5EE55</accession>
<keyword evidence="6" id="KW-0805">Transcription regulation</keyword>
<feature type="domain" description="ACT" evidence="12">
    <location>
        <begin position="2"/>
        <end position="74"/>
    </location>
</feature>
<dbReference type="PANTHER" id="PTHR32071">
    <property type="entry name" value="TRANSCRIPTIONAL REGULATORY PROTEIN"/>
    <property type="match status" value="1"/>
</dbReference>
<dbReference type="EMBL" id="JBHUJD010000019">
    <property type="protein sequence ID" value="MFD2311557.1"/>
    <property type="molecule type" value="Genomic_DNA"/>
</dbReference>
<evidence type="ECO:0000313" key="14">
    <source>
        <dbReference type="Proteomes" id="UP001597425"/>
    </source>
</evidence>
<protein>
    <submittedName>
        <fullName evidence="13">TyrR/PhhR family helix-turn-helix DNA-binding protein</fullName>
    </submittedName>
</protein>
<sequence length="474" mass="52986">MRVEITCANRVGILHEITEIFGDYRINVTSGELGGDSGDKVYLSAPGMLATQYRAIEQPLLRVPGVQRVRRIALIPSERRHFELDTLLRHVAEPVLSVDREGRVVAANLAAARAFGVNLDRVPGLQLQRFLPLLQVAELLRDFAVPRYGMPVTVRGRAYRLEWSPIALADMPGEVESLAGAVLTMQPQAPGEAAIELPKPVALWDFDRRRESCLQLQEMAALRSPLLIRGERGTGKSTFATAAHYLSPLAATGDCLCLQMGEGALPQAWPDRGTLILDDLHRLSGEGQRQLARRLRDLPAGLRPVGTCEQGRALNPALMQIFSELAITLPPLRTMRPAVPRFARALLRERQRDDETLGLDDAAGKRLGRGDWPDNFHGFGDHLQAAAGHCRRRAGSTIESRDLPQVDARPVLPWRDWSRDLSYREIMDKVEEALLRELLTEHRSTRELARRLDISHTAVANKLRKYGLYRRNPK</sequence>
<dbReference type="Gene3D" id="3.30.450.20">
    <property type="entry name" value="PAS domain"/>
    <property type="match status" value="1"/>
</dbReference>
<dbReference type="NCBIfam" id="TIGR04381">
    <property type="entry name" value="HTH_TypR"/>
    <property type="match status" value="1"/>
</dbReference>
<dbReference type="InterPro" id="IPR027417">
    <property type="entry name" value="P-loop_NTPase"/>
</dbReference>
<dbReference type="RefSeq" id="WP_265722326.1">
    <property type="nucleotide sequence ID" value="NZ_JAPIVK010000021.1"/>
</dbReference>
<dbReference type="InterPro" id="IPR013656">
    <property type="entry name" value="PAS_4"/>
</dbReference>
<evidence type="ECO:0000256" key="2">
    <source>
        <dbReference type="ARBA" id="ARBA00022490"/>
    </source>
</evidence>
<evidence type="ECO:0000256" key="7">
    <source>
        <dbReference type="ARBA" id="ARBA00023125"/>
    </source>
</evidence>
<dbReference type="Pfam" id="PF14532">
    <property type="entry name" value="Sigma54_activ_2"/>
    <property type="match status" value="1"/>
</dbReference>
<dbReference type="InterPro" id="IPR000014">
    <property type="entry name" value="PAS"/>
</dbReference>
<dbReference type="InterPro" id="IPR030828">
    <property type="entry name" value="HTH_TyrR"/>
</dbReference>
<dbReference type="InterPro" id="IPR009057">
    <property type="entry name" value="Homeodomain-like_sf"/>
</dbReference>
<name>A0ABW5EE55_9GAMM</name>
<gene>
    <name evidence="13" type="ORF">ACFSKX_14105</name>
</gene>
<evidence type="ECO:0000313" key="13">
    <source>
        <dbReference type="EMBL" id="MFD2311557.1"/>
    </source>
</evidence>
<dbReference type="Proteomes" id="UP001597425">
    <property type="component" value="Unassembled WGS sequence"/>
</dbReference>
<keyword evidence="3" id="KW-0678">Repressor</keyword>